<evidence type="ECO:0000256" key="2">
    <source>
        <dbReference type="SAM" id="MobiDB-lite"/>
    </source>
</evidence>
<dbReference type="GO" id="GO:0003723">
    <property type="term" value="F:RNA binding"/>
    <property type="evidence" value="ECO:0007669"/>
    <property type="project" value="TreeGrafter"/>
</dbReference>
<organism evidence="3 4">
    <name type="scientific">Ditylenchus dipsaci</name>
    <dbReference type="NCBI Taxonomy" id="166011"/>
    <lineage>
        <taxon>Eukaryota</taxon>
        <taxon>Metazoa</taxon>
        <taxon>Ecdysozoa</taxon>
        <taxon>Nematoda</taxon>
        <taxon>Chromadorea</taxon>
        <taxon>Rhabditida</taxon>
        <taxon>Tylenchina</taxon>
        <taxon>Tylenchomorpha</taxon>
        <taxon>Sphaerularioidea</taxon>
        <taxon>Anguinidae</taxon>
        <taxon>Anguininae</taxon>
        <taxon>Ditylenchus</taxon>
    </lineage>
</organism>
<feature type="coiled-coil region" evidence="1">
    <location>
        <begin position="404"/>
        <end position="431"/>
    </location>
</feature>
<accession>A0A915DNY1</accession>
<protein>
    <submittedName>
        <fullName evidence="4">Uncharacterized protein</fullName>
    </submittedName>
</protein>
<keyword evidence="3" id="KW-1185">Reference proteome</keyword>
<keyword evidence="1" id="KW-0175">Coiled coil</keyword>
<dbReference type="GO" id="GO:0000380">
    <property type="term" value="P:alternative mRNA splicing, via spliceosome"/>
    <property type="evidence" value="ECO:0007669"/>
    <property type="project" value="TreeGrafter"/>
</dbReference>
<feature type="compositionally biased region" description="Pro residues" evidence="2">
    <location>
        <begin position="46"/>
        <end position="65"/>
    </location>
</feature>
<reference evidence="4" key="1">
    <citation type="submission" date="2022-11" db="UniProtKB">
        <authorList>
            <consortium name="WormBaseParasite"/>
        </authorList>
    </citation>
    <scope>IDENTIFICATION</scope>
</reference>
<feature type="compositionally biased region" description="Acidic residues" evidence="2">
    <location>
        <begin position="290"/>
        <end position="322"/>
    </location>
</feature>
<feature type="region of interest" description="Disordered" evidence="2">
    <location>
        <begin position="39"/>
        <end position="69"/>
    </location>
</feature>
<feature type="compositionally biased region" description="Polar residues" evidence="2">
    <location>
        <begin position="370"/>
        <end position="390"/>
    </location>
</feature>
<feature type="region of interest" description="Disordered" evidence="2">
    <location>
        <begin position="281"/>
        <end position="346"/>
    </location>
</feature>
<dbReference type="PANTHER" id="PTHR12381">
    <property type="entry name" value="HETEROGENEOUS NUCLEAR RIBONUCLEOPROTEIN U FAMILY MEMBER"/>
    <property type="match status" value="1"/>
</dbReference>
<sequence>MQPIVAPVVVVPPPSPSTPVFQRRFDSLPIPFSQPNFISPNSLLKAPPPPPPHPTLASTPPPSTRPPTLTSQIQVHLQATQPLISLPPPPPPKPCLLLHFQHYNLRNIKSHHLSSNCPETPKTGCNETFVAKTRPVGFSNRVQFCRCAHQSECNCANTCSNSWLSSRGRRITRRRSPGEEEEEELPPPPPPPPYQHRKPKFLENSFTQISTIIDNGESEVETSQPVSIVVEEQAELEMEIDDQTEIDVEESTMSDSRSVLSEMISSIVEQEEHQVDATEVKPLKRTVTFDTDEEDEVEGEEGMSSDGDSEGWSAEEDEEEESSETRKRNRIPEEPIMFHGQQQQDVQTAVTVNVSCEMDTYCDEPESEQQQDVKPMESVTSSPQKNTDGISQLLKDPKALLKRASDVLKKINESEVEKQELQIEYEQIDLDPEYTIEEEVKPLPDFHGEPVPEDDDDDDALFEIAAGISRPKKKDILPAIIEEPLPDDDFIELDYYNADMNIKASSSNKWLIEPDNGDGFALMWGGVRSNYAIAVNDEMRAGKVAFQVKIVEFLSLKHVPFEELEPHDVRLGGL</sequence>
<dbReference type="Proteomes" id="UP000887574">
    <property type="component" value="Unplaced"/>
</dbReference>
<dbReference type="WBParaSite" id="jg21431">
    <property type="protein sequence ID" value="jg21431"/>
    <property type="gene ID" value="jg21431"/>
</dbReference>
<proteinExistence type="predicted"/>
<dbReference type="AlphaFoldDB" id="A0A915DNY1"/>
<dbReference type="GO" id="GO:0005634">
    <property type="term" value="C:nucleus"/>
    <property type="evidence" value="ECO:0007669"/>
    <property type="project" value="TreeGrafter"/>
</dbReference>
<feature type="compositionally biased region" description="Basic and acidic residues" evidence="2">
    <location>
        <begin position="323"/>
        <end position="333"/>
    </location>
</feature>
<evidence type="ECO:0000256" key="1">
    <source>
        <dbReference type="SAM" id="Coils"/>
    </source>
</evidence>
<evidence type="ECO:0000313" key="4">
    <source>
        <dbReference type="WBParaSite" id="jg21431"/>
    </source>
</evidence>
<evidence type="ECO:0000313" key="3">
    <source>
        <dbReference type="Proteomes" id="UP000887574"/>
    </source>
</evidence>
<feature type="region of interest" description="Disordered" evidence="2">
    <location>
        <begin position="362"/>
        <end position="392"/>
    </location>
</feature>
<name>A0A915DNY1_9BILA</name>
<dbReference type="PANTHER" id="PTHR12381:SF56">
    <property type="entry name" value="B30.2_SPRY DOMAIN-CONTAINING PROTEIN-RELATED"/>
    <property type="match status" value="1"/>
</dbReference>
<feature type="region of interest" description="Disordered" evidence="2">
    <location>
        <begin position="166"/>
        <end position="199"/>
    </location>
</feature>